<dbReference type="Pfam" id="PF11575">
    <property type="entry name" value="FhuF_C"/>
    <property type="match status" value="1"/>
</dbReference>
<dbReference type="GO" id="GO:0051537">
    <property type="term" value="F:2 iron, 2 sulfur cluster binding"/>
    <property type="evidence" value="ECO:0007669"/>
    <property type="project" value="InterPro"/>
</dbReference>
<dbReference type="RefSeq" id="WP_189536450.1">
    <property type="nucleotide sequence ID" value="NZ_BMSV01000008.1"/>
</dbReference>
<evidence type="ECO:0000313" key="3">
    <source>
        <dbReference type="Proteomes" id="UP000654123"/>
    </source>
</evidence>
<name>A0A918B6A7_9ACTN</name>
<comment type="caution">
    <text evidence="2">The sequence shown here is derived from an EMBL/GenBank/DDBJ whole genome shotgun (WGS) entry which is preliminary data.</text>
</comment>
<gene>
    <name evidence="2" type="ORF">GCM10010249_43330</name>
</gene>
<sequence length="233" mass="24484">MTIADTLARVSATGPYFAVSCGPRADPGDFRPLTDLYTDREILSAQVADLVRRIGTDRRVAASALHLGTAARLWSIALATAALAGRVPDLTPDRLHWRATGSGTVELWLPEPAAMPGRDLPAALYETVAVRNLAPLGEALGGPFGLSPKLLRGNVASALAGAVRILRTHGPDTPHPPLPIAAALLERGPLADAGTLTLAPPAYRRRSCCLFYRVPGADYCGDCVLNRGEAAPL</sequence>
<evidence type="ECO:0000313" key="2">
    <source>
        <dbReference type="EMBL" id="GGQ19916.1"/>
    </source>
</evidence>
<dbReference type="EMBL" id="BMSV01000008">
    <property type="protein sequence ID" value="GGQ19916.1"/>
    <property type="molecule type" value="Genomic_DNA"/>
</dbReference>
<protein>
    <recommendedName>
        <fullName evidence="1">Ferric siderophore reductase C-terminal domain-containing protein</fullName>
    </recommendedName>
</protein>
<keyword evidence="3" id="KW-1185">Reference proteome</keyword>
<evidence type="ECO:0000259" key="1">
    <source>
        <dbReference type="Pfam" id="PF11575"/>
    </source>
</evidence>
<dbReference type="AlphaFoldDB" id="A0A918B6A7"/>
<accession>A0A918B6A7</accession>
<feature type="domain" description="Ferric siderophore reductase C-terminal" evidence="1">
    <location>
        <begin position="205"/>
        <end position="225"/>
    </location>
</feature>
<reference evidence="2" key="1">
    <citation type="journal article" date="2014" name="Int. J. Syst. Evol. Microbiol.">
        <title>Complete genome sequence of Corynebacterium casei LMG S-19264T (=DSM 44701T), isolated from a smear-ripened cheese.</title>
        <authorList>
            <consortium name="US DOE Joint Genome Institute (JGI-PGF)"/>
            <person name="Walter F."/>
            <person name="Albersmeier A."/>
            <person name="Kalinowski J."/>
            <person name="Ruckert C."/>
        </authorList>
    </citation>
    <scope>NUCLEOTIDE SEQUENCE</scope>
    <source>
        <strain evidence="2">JCM 4335</strain>
    </source>
</reference>
<dbReference type="Proteomes" id="UP000654123">
    <property type="component" value="Unassembled WGS sequence"/>
</dbReference>
<organism evidence="2 3">
    <name type="scientific">Streptomyces roseolilacinus</name>
    <dbReference type="NCBI Taxonomy" id="66904"/>
    <lineage>
        <taxon>Bacteria</taxon>
        <taxon>Bacillati</taxon>
        <taxon>Actinomycetota</taxon>
        <taxon>Actinomycetes</taxon>
        <taxon>Kitasatosporales</taxon>
        <taxon>Streptomycetaceae</taxon>
        <taxon>Streptomyces</taxon>
    </lineage>
</organism>
<proteinExistence type="predicted"/>
<reference evidence="2" key="2">
    <citation type="submission" date="2020-09" db="EMBL/GenBank/DDBJ databases">
        <authorList>
            <person name="Sun Q."/>
            <person name="Ohkuma M."/>
        </authorList>
    </citation>
    <scope>NUCLEOTIDE SEQUENCE</scope>
    <source>
        <strain evidence="2">JCM 4335</strain>
    </source>
</reference>
<dbReference type="InterPro" id="IPR024726">
    <property type="entry name" value="FhuF_C"/>
</dbReference>